<dbReference type="SUPFAM" id="SSF56954">
    <property type="entry name" value="Outer membrane efflux proteins (OEP)"/>
    <property type="match status" value="1"/>
</dbReference>
<comment type="caution">
    <text evidence="8">The sequence shown here is derived from an EMBL/GenBank/DDBJ whole genome shotgun (WGS) entry which is preliminary data.</text>
</comment>
<keyword evidence="6" id="KW-0472">Membrane</keyword>
<accession>A0A8J2XI03</accession>
<keyword evidence="7" id="KW-0998">Cell outer membrane</keyword>
<dbReference type="Pfam" id="PF02321">
    <property type="entry name" value="OEP"/>
    <property type="match status" value="1"/>
</dbReference>
<dbReference type="PANTHER" id="PTHR30026">
    <property type="entry name" value="OUTER MEMBRANE PROTEIN TOLC"/>
    <property type="match status" value="1"/>
</dbReference>
<dbReference type="AlphaFoldDB" id="A0A8J2XI03"/>
<organism evidence="8 9">
    <name type="scientific">Aquaticitalea lipolytica</name>
    <dbReference type="NCBI Taxonomy" id="1247562"/>
    <lineage>
        <taxon>Bacteria</taxon>
        <taxon>Pseudomonadati</taxon>
        <taxon>Bacteroidota</taxon>
        <taxon>Flavobacteriia</taxon>
        <taxon>Flavobacteriales</taxon>
        <taxon>Flavobacteriaceae</taxon>
        <taxon>Aquaticitalea</taxon>
    </lineage>
</organism>
<evidence type="ECO:0000256" key="1">
    <source>
        <dbReference type="ARBA" id="ARBA00004442"/>
    </source>
</evidence>
<dbReference type="GO" id="GO:0015562">
    <property type="term" value="F:efflux transmembrane transporter activity"/>
    <property type="evidence" value="ECO:0007669"/>
    <property type="project" value="InterPro"/>
</dbReference>
<evidence type="ECO:0000313" key="9">
    <source>
        <dbReference type="Proteomes" id="UP000598120"/>
    </source>
</evidence>
<protein>
    <submittedName>
        <fullName evidence="8">Transporter</fullName>
    </submittedName>
</protein>
<comment type="subcellular location">
    <subcellularLocation>
        <location evidence="1">Cell outer membrane</location>
    </subcellularLocation>
</comment>
<dbReference type="PANTHER" id="PTHR30026:SF20">
    <property type="entry name" value="OUTER MEMBRANE PROTEIN TOLC"/>
    <property type="match status" value="1"/>
</dbReference>
<name>A0A8J2XI03_9FLAO</name>
<dbReference type="InterPro" id="IPR051906">
    <property type="entry name" value="TolC-like"/>
</dbReference>
<dbReference type="EMBL" id="BMIC01000006">
    <property type="protein sequence ID" value="GFZ92118.1"/>
    <property type="molecule type" value="Genomic_DNA"/>
</dbReference>
<evidence type="ECO:0000256" key="6">
    <source>
        <dbReference type="ARBA" id="ARBA00023136"/>
    </source>
</evidence>
<evidence type="ECO:0000256" key="2">
    <source>
        <dbReference type="ARBA" id="ARBA00007613"/>
    </source>
</evidence>
<dbReference type="GO" id="GO:0015288">
    <property type="term" value="F:porin activity"/>
    <property type="evidence" value="ECO:0007669"/>
    <property type="project" value="TreeGrafter"/>
</dbReference>
<dbReference type="Gene3D" id="1.20.1600.10">
    <property type="entry name" value="Outer membrane efflux proteins (OEP)"/>
    <property type="match status" value="1"/>
</dbReference>
<evidence type="ECO:0000256" key="7">
    <source>
        <dbReference type="ARBA" id="ARBA00023237"/>
    </source>
</evidence>
<keyword evidence="5" id="KW-0812">Transmembrane</keyword>
<keyword evidence="3" id="KW-0813">Transport</keyword>
<proteinExistence type="inferred from homology"/>
<evidence type="ECO:0000256" key="5">
    <source>
        <dbReference type="ARBA" id="ARBA00022692"/>
    </source>
</evidence>
<evidence type="ECO:0000256" key="4">
    <source>
        <dbReference type="ARBA" id="ARBA00022452"/>
    </source>
</evidence>
<reference evidence="8 9" key="1">
    <citation type="journal article" date="2014" name="Int. J. Syst. Evol. Microbiol.">
        <title>Complete genome sequence of Corynebacterium casei LMG S-19264T (=DSM 44701T), isolated from a smear-ripened cheese.</title>
        <authorList>
            <consortium name="US DOE Joint Genome Institute (JGI-PGF)"/>
            <person name="Walter F."/>
            <person name="Albersmeier A."/>
            <person name="Kalinowski J."/>
            <person name="Ruckert C."/>
        </authorList>
    </citation>
    <scope>NUCLEOTIDE SEQUENCE [LARGE SCALE GENOMIC DNA]</scope>
    <source>
        <strain evidence="8 9">CGMCC 1.15295</strain>
    </source>
</reference>
<gene>
    <name evidence="8" type="ORF">GCM10011531_24780</name>
</gene>
<comment type="similarity">
    <text evidence="2">Belongs to the outer membrane factor (OMF) (TC 1.B.17) family.</text>
</comment>
<keyword evidence="4" id="KW-1134">Transmembrane beta strand</keyword>
<dbReference type="GO" id="GO:1990281">
    <property type="term" value="C:efflux pump complex"/>
    <property type="evidence" value="ECO:0007669"/>
    <property type="project" value="TreeGrafter"/>
</dbReference>
<keyword evidence="9" id="KW-1185">Reference proteome</keyword>
<dbReference type="GO" id="GO:0009279">
    <property type="term" value="C:cell outer membrane"/>
    <property type="evidence" value="ECO:0007669"/>
    <property type="project" value="UniProtKB-SubCell"/>
</dbReference>
<evidence type="ECO:0000313" key="8">
    <source>
        <dbReference type="EMBL" id="GFZ92118.1"/>
    </source>
</evidence>
<evidence type="ECO:0000256" key="3">
    <source>
        <dbReference type="ARBA" id="ARBA00022448"/>
    </source>
</evidence>
<dbReference type="Proteomes" id="UP000598120">
    <property type="component" value="Unassembled WGS sequence"/>
</dbReference>
<dbReference type="InterPro" id="IPR003423">
    <property type="entry name" value="OMP_efflux"/>
</dbReference>
<sequence length="472" mass="54380">MSMTKNKLVFTIFCILFISNTLWSQSLDNTVLRFDEYLGYVKRYHPIVKQAELIVDEGQAKLMKARGGFDPKVEVDYDRKIFSGYEYYDKLNATFKIPTWYGIELKGTFEESDGVYLNPENNLPDKGLYSAGVSFSVGEGLWINQRMASLKQAKLFREQVKADRDILVNTILYEAALVYFNWLKAYNETLIYQDFLGNAQMRFKGVKQNVEAGEMAAIDSIEARIVVNDRKLNLEKSRVELMKAKLELSNFLWLNNNIPVELQDIVIPDVESELVIDTTLNIDALLLVTNNLDTHPKLKSLDYKYESLDIERRLKANQLLPTIDLQYNFLTTTPDIANSFNADNYKSGVNISVPLFLRKERGELKLAKVKLQDTDYERISTKLTLKNKIIAIQNELQSFELQNELTENVITDYEQLVSAEERRFFVGESSLFLVNSRESKLIDSKLKAVELQNKFFKTKALLFNNLVITPGF</sequence>